<dbReference type="Proteomes" id="UP000285636">
    <property type="component" value="Unassembled WGS sequence"/>
</dbReference>
<evidence type="ECO:0000313" key="2">
    <source>
        <dbReference type="Proteomes" id="UP000285636"/>
    </source>
</evidence>
<proteinExistence type="predicted"/>
<accession>A0A423IHD6</accession>
<evidence type="ECO:0000313" key="1">
    <source>
        <dbReference type="EMBL" id="RON24848.1"/>
    </source>
</evidence>
<comment type="caution">
    <text evidence="1">The sequence shown here is derived from an EMBL/GenBank/DDBJ whole genome shotgun (WGS) entry which is preliminary data.</text>
</comment>
<dbReference type="EMBL" id="MOBK01000001">
    <property type="protein sequence ID" value="RON24848.1"/>
    <property type="molecule type" value="Genomic_DNA"/>
</dbReference>
<reference evidence="1 2" key="1">
    <citation type="submission" date="2016-10" db="EMBL/GenBank/DDBJ databases">
        <title>Comparative genome analysis of multiple Pseudomonas spp. focuses on biocontrol and plant growth promoting traits.</title>
        <authorList>
            <person name="Tao X.-Y."/>
            <person name="Taylor C.G."/>
        </authorList>
    </citation>
    <scope>NUCLEOTIDE SEQUENCE [LARGE SCALE GENOMIC DNA]</scope>
    <source>
        <strain evidence="1 2">38D7</strain>
    </source>
</reference>
<gene>
    <name evidence="1" type="ORF">BK660_04040</name>
</gene>
<name>A0A423IHD6_9PSED</name>
<dbReference type="AlphaFoldDB" id="A0A423IHD6"/>
<organism evidence="1 2">
    <name type="scientific">Pseudomonas brassicacearum</name>
    <dbReference type="NCBI Taxonomy" id="930166"/>
    <lineage>
        <taxon>Bacteria</taxon>
        <taxon>Pseudomonadati</taxon>
        <taxon>Pseudomonadota</taxon>
        <taxon>Gammaproteobacteria</taxon>
        <taxon>Pseudomonadales</taxon>
        <taxon>Pseudomonadaceae</taxon>
        <taxon>Pseudomonas</taxon>
    </lineage>
</organism>
<sequence length="80" mass="8823">MAGNWFVVTEGNSRSASACVTFQFGELGSALIAIGQMRMVFENSFITFFLIRFCLLNILRQEATVGVFIGEVVLRQGVGR</sequence>
<protein>
    <submittedName>
        <fullName evidence="1">Uncharacterized protein</fullName>
    </submittedName>
</protein>